<dbReference type="AlphaFoldDB" id="A0A255YSE5"/>
<organism evidence="1 2">
    <name type="scientific">Niveispirillum lacus</name>
    <dbReference type="NCBI Taxonomy" id="1981099"/>
    <lineage>
        <taxon>Bacteria</taxon>
        <taxon>Pseudomonadati</taxon>
        <taxon>Pseudomonadota</taxon>
        <taxon>Alphaproteobacteria</taxon>
        <taxon>Rhodospirillales</taxon>
        <taxon>Azospirillaceae</taxon>
        <taxon>Niveispirillum</taxon>
    </lineage>
</organism>
<evidence type="ECO:0000313" key="1">
    <source>
        <dbReference type="EMBL" id="OYQ31565.1"/>
    </source>
</evidence>
<evidence type="ECO:0008006" key="3">
    <source>
        <dbReference type="Google" id="ProtNLM"/>
    </source>
</evidence>
<dbReference type="SUPFAM" id="SSF53335">
    <property type="entry name" value="S-adenosyl-L-methionine-dependent methyltransferases"/>
    <property type="match status" value="1"/>
</dbReference>
<dbReference type="Gene3D" id="3.40.50.150">
    <property type="entry name" value="Vaccinia Virus protein VP39"/>
    <property type="match status" value="1"/>
</dbReference>
<dbReference type="InterPro" id="IPR027417">
    <property type="entry name" value="P-loop_NTPase"/>
</dbReference>
<dbReference type="RefSeq" id="WP_094458247.1">
    <property type="nucleotide sequence ID" value="NZ_NOXU01000032.1"/>
</dbReference>
<dbReference type="OrthoDB" id="7068522at2"/>
<gene>
    <name evidence="1" type="ORF">CHU95_20705</name>
</gene>
<dbReference type="EMBL" id="NOXU01000032">
    <property type="protein sequence ID" value="OYQ31565.1"/>
    <property type="molecule type" value="Genomic_DNA"/>
</dbReference>
<protein>
    <recommendedName>
        <fullName evidence="3">Methyltransferase domain-containing protein</fullName>
    </recommendedName>
</protein>
<evidence type="ECO:0000313" key="2">
    <source>
        <dbReference type="Proteomes" id="UP000216998"/>
    </source>
</evidence>
<dbReference type="SUPFAM" id="SSF52540">
    <property type="entry name" value="P-loop containing nucleoside triphosphate hydrolases"/>
    <property type="match status" value="1"/>
</dbReference>
<proteinExistence type="predicted"/>
<comment type="caution">
    <text evidence="1">The sequence shown here is derived from an EMBL/GenBank/DDBJ whole genome shotgun (WGS) entry which is preliminary data.</text>
</comment>
<name>A0A255YSE5_9PROT</name>
<dbReference type="Gene3D" id="3.40.50.300">
    <property type="entry name" value="P-loop containing nucleotide triphosphate hydrolases"/>
    <property type="match status" value="1"/>
</dbReference>
<sequence length="651" mass="70694">MTTATPQKIRQLVDKLELEAALAIMATVEHPTAEIDYLHGFSLLQVKRDLPRALELLRRSEKAGFAPFWVKYMQAMCLSNLGRRQEALVALSSALGIDGQHVGALNLARLWSLELLREHLPAETTNILKTLERLIPIQTATAPAAKATGAAVRADTNSDAITTDDALMMALLGNPRLFAAPLVPSSGVSGAGIGGTISAGHAQPARHPGLVAVSERLMGRRLTVLDLACGKGGVVLDFLLRGHRAAGLEGNPTYQQRPEGHWLALADHLHLVDLGAMTTGFGEDRFDLVIAWDLLNKAPAATADRLLRLVSEQLLAPDGLLLAWAPPGADDDGDPDGWIRLVPPTGLCRRRPPVTPAELPVLPGLVPVFHSRPEAIPLVQHPHRPVRVVRGRNGLPALREEHRDDLPRVAVISVPKAGTYLVGHLLKTLGYIDSGAHAGMGGFDDYRDLSPAEAKQGGPHLARHIGLSELTRLLHGGQFLVGHIPCTFANRRDLDGFQKLLLLRDLRDAVVSHMRFMADAGRAAGQDWVDIPHGPDRLLRYLQSTGRIYMQMVAGVRPWLDVPDMLTVRFETLMGDQGERQAAATIRALSTHIGLQKPPAWNRIRHQVLGQPTKTWSGQRSRRDGLWTAEVENAFAALGGVELNVAMGYSA</sequence>
<dbReference type="InterPro" id="IPR029063">
    <property type="entry name" value="SAM-dependent_MTases_sf"/>
</dbReference>
<accession>A0A255YSE5</accession>
<reference evidence="1 2" key="1">
    <citation type="submission" date="2017-07" db="EMBL/GenBank/DDBJ databases">
        <title>Niveispirillum cyanobacteriorum sp. nov., isolated from cyanobacterial aggregates in a eutrophic lake.</title>
        <authorList>
            <person name="Cai H."/>
        </authorList>
    </citation>
    <scope>NUCLEOTIDE SEQUENCE [LARGE SCALE GENOMIC DNA]</scope>
    <source>
        <strain evidence="2">TH1-14</strain>
    </source>
</reference>
<dbReference type="Proteomes" id="UP000216998">
    <property type="component" value="Unassembled WGS sequence"/>
</dbReference>
<keyword evidence="2" id="KW-1185">Reference proteome</keyword>